<evidence type="ECO:0000256" key="5">
    <source>
        <dbReference type="ARBA" id="ARBA00022448"/>
    </source>
</evidence>
<feature type="transmembrane region" description="Helical" evidence="13">
    <location>
        <begin position="49"/>
        <end position="70"/>
    </location>
</feature>
<evidence type="ECO:0000256" key="13">
    <source>
        <dbReference type="SAM" id="Phobius"/>
    </source>
</evidence>
<dbReference type="EMBL" id="VULR01000002">
    <property type="protein sequence ID" value="MSS42661.1"/>
    <property type="molecule type" value="Genomic_DNA"/>
</dbReference>
<comment type="function">
    <text evidence="1">Multidrug efflux pump.</text>
</comment>
<keyword evidence="5" id="KW-0813">Transport</keyword>
<comment type="similarity">
    <text evidence="3">Belongs to the multi antimicrobial extrusion (MATE) (TC 2.A.66.1) family.</text>
</comment>
<evidence type="ECO:0000256" key="4">
    <source>
        <dbReference type="ARBA" id="ARBA00020268"/>
    </source>
</evidence>
<dbReference type="GO" id="GO:0015297">
    <property type="term" value="F:antiporter activity"/>
    <property type="evidence" value="ECO:0007669"/>
    <property type="project" value="UniProtKB-KW"/>
</dbReference>
<evidence type="ECO:0000256" key="7">
    <source>
        <dbReference type="ARBA" id="ARBA00022475"/>
    </source>
</evidence>
<feature type="transmembrane region" description="Helical" evidence="13">
    <location>
        <begin position="98"/>
        <end position="116"/>
    </location>
</feature>
<dbReference type="Pfam" id="PF01554">
    <property type="entry name" value="MatE"/>
    <property type="match status" value="2"/>
</dbReference>
<dbReference type="PANTHER" id="PTHR43298">
    <property type="entry name" value="MULTIDRUG RESISTANCE PROTEIN NORM-RELATED"/>
    <property type="match status" value="1"/>
</dbReference>
<dbReference type="GO" id="GO:0042910">
    <property type="term" value="F:xenobiotic transmembrane transporter activity"/>
    <property type="evidence" value="ECO:0007669"/>
    <property type="project" value="InterPro"/>
</dbReference>
<keyword evidence="7" id="KW-1003">Cell membrane</keyword>
<name>A0A844FFB2_9FIRM</name>
<feature type="transmembrane region" description="Helical" evidence="13">
    <location>
        <begin position="169"/>
        <end position="189"/>
    </location>
</feature>
<dbReference type="PANTHER" id="PTHR43298:SF2">
    <property type="entry name" value="FMN_FAD EXPORTER YEEO-RELATED"/>
    <property type="match status" value="1"/>
</dbReference>
<keyword evidence="9 13" id="KW-1133">Transmembrane helix</keyword>
<feature type="transmembrane region" description="Helical" evidence="13">
    <location>
        <begin position="426"/>
        <end position="446"/>
    </location>
</feature>
<dbReference type="CDD" id="cd13137">
    <property type="entry name" value="MATE_NorM_like"/>
    <property type="match status" value="1"/>
</dbReference>
<keyword evidence="6" id="KW-0050">Antiport</keyword>
<keyword evidence="11 13" id="KW-0472">Membrane</keyword>
<dbReference type="OrthoDB" id="9776324at2"/>
<evidence type="ECO:0000256" key="1">
    <source>
        <dbReference type="ARBA" id="ARBA00003408"/>
    </source>
</evidence>
<evidence type="ECO:0000256" key="2">
    <source>
        <dbReference type="ARBA" id="ARBA00004651"/>
    </source>
</evidence>
<evidence type="ECO:0000256" key="6">
    <source>
        <dbReference type="ARBA" id="ARBA00022449"/>
    </source>
</evidence>
<feature type="transmembrane region" description="Helical" evidence="13">
    <location>
        <begin position="293"/>
        <end position="315"/>
    </location>
</feature>
<dbReference type="RefSeq" id="WP_154482806.1">
    <property type="nucleotide sequence ID" value="NZ_VULR01000002.1"/>
</dbReference>
<keyword evidence="10" id="KW-0406">Ion transport</keyword>
<evidence type="ECO:0000256" key="11">
    <source>
        <dbReference type="ARBA" id="ARBA00023136"/>
    </source>
</evidence>
<feature type="transmembrane region" description="Helical" evidence="13">
    <location>
        <begin position="201"/>
        <end position="224"/>
    </location>
</feature>
<evidence type="ECO:0000313" key="14">
    <source>
        <dbReference type="EMBL" id="MSS42661.1"/>
    </source>
</evidence>
<proteinExistence type="inferred from homology"/>
<dbReference type="InterPro" id="IPR002528">
    <property type="entry name" value="MATE_fam"/>
</dbReference>
<keyword evidence="8 13" id="KW-0812">Transmembrane</keyword>
<reference evidence="14 15" key="1">
    <citation type="submission" date="2019-08" db="EMBL/GenBank/DDBJ databases">
        <title>In-depth cultivation of the pig gut microbiome towards novel bacterial diversity and tailored functional studies.</title>
        <authorList>
            <person name="Wylensek D."/>
            <person name="Hitch T.C.A."/>
            <person name="Clavel T."/>
        </authorList>
    </citation>
    <scope>NUCLEOTIDE SEQUENCE [LARGE SCALE GENOMIC DNA]</scope>
    <source>
        <strain evidence="14 15">Med78-601-WT-4W-RMD-3</strain>
    </source>
</reference>
<comment type="caution">
    <text evidence="14">The sequence shown here is derived from an EMBL/GenBank/DDBJ whole genome shotgun (WGS) entry which is preliminary data.</text>
</comment>
<evidence type="ECO:0000256" key="9">
    <source>
        <dbReference type="ARBA" id="ARBA00022989"/>
    </source>
</evidence>
<organism evidence="14 15">
    <name type="scientific">Anaerosalibacter bizertensis</name>
    <dbReference type="NCBI Taxonomy" id="932217"/>
    <lineage>
        <taxon>Bacteria</taxon>
        <taxon>Bacillati</taxon>
        <taxon>Bacillota</taxon>
        <taxon>Tissierellia</taxon>
        <taxon>Tissierellales</taxon>
        <taxon>Sporanaerobacteraceae</taxon>
        <taxon>Anaerosalibacter</taxon>
    </lineage>
</organism>
<feature type="transmembrane region" description="Helical" evidence="13">
    <location>
        <begin position="366"/>
        <end position="385"/>
    </location>
</feature>
<feature type="transmembrane region" description="Helical" evidence="13">
    <location>
        <begin position="327"/>
        <end position="346"/>
    </location>
</feature>
<feature type="transmembrane region" description="Helical" evidence="13">
    <location>
        <begin position="268"/>
        <end position="287"/>
    </location>
</feature>
<feature type="transmembrane region" description="Helical" evidence="13">
    <location>
        <begin position="397"/>
        <end position="420"/>
    </location>
</feature>
<evidence type="ECO:0000256" key="10">
    <source>
        <dbReference type="ARBA" id="ARBA00023065"/>
    </source>
</evidence>
<dbReference type="GO" id="GO:0005886">
    <property type="term" value="C:plasma membrane"/>
    <property type="evidence" value="ECO:0007669"/>
    <property type="project" value="UniProtKB-SubCell"/>
</dbReference>
<comment type="subcellular location">
    <subcellularLocation>
        <location evidence="2">Cell membrane</location>
        <topology evidence="2">Multi-pass membrane protein</topology>
    </subcellularLocation>
</comment>
<gene>
    <name evidence="14" type="ORF">FYJ27_02775</name>
</gene>
<dbReference type="AlphaFoldDB" id="A0A844FFB2"/>
<protein>
    <recommendedName>
        <fullName evidence="4">Probable multidrug resistance protein NorM</fullName>
    </recommendedName>
    <alternativeName>
        <fullName evidence="12">Multidrug-efflux transporter</fullName>
    </alternativeName>
</protein>
<dbReference type="Proteomes" id="UP000462760">
    <property type="component" value="Unassembled WGS sequence"/>
</dbReference>
<dbReference type="GO" id="GO:0006811">
    <property type="term" value="P:monoatomic ion transport"/>
    <property type="evidence" value="ECO:0007669"/>
    <property type="project" value="UniProtKB-KW"/>
</dbReference>
<sequence>MAQTSDELLTGDLRKNLLKVSVPTMFGFVLQAVYDIVDMIWIGRISSSAVAGVTIFSTVFWIVSVLNEIIGSSSISLISQSYGSGDNERTVKVVEQTLTFKALVAIIAAIIMIFTLKPLLGFFTNEPEVLKSALDYGYIRIFFLPIMFSSYSVNTCLRCLGDAKRPMYIMIIAAIINIFLDPLFMFSYFPGTNIPGLNLGALGAALATVISTTIAFSIGFIILIRGTDKVKITLKGLFTLDWKIDKKLLTIGLPSGIEVLSRNLASVFTLKFVSLYGTNAVAAMGIGGRLFNFAFMPIFGIVMGSSAIIGQCLGAENIERARDTARFAALLNFIIMSIISIVAILFPQQVMKIFIDDPNVIEVGKSMIQIMIPALALGGAAMGLGSVFPGSGHNIPFLLSSLISRWGVQIPLLFLVTRVLNLSVLYVWGSFIIADAIEMIIVYIAYKKGTWKTKRV</sequence>
<dbReference type="NCBIfam" id="TIGR00797">
    <property type="entry name" value="matE"/>
    <property type="match status" value="1"/>
</dbReference>
<evidence type="ECO:0000256" key="12">
    <source>
        <dbReference type="ARBA" id="ARBA00031636"/>
    </source>
</evidence>
<accession>A0A844FFB2</accession>
<evidence type="ECO:0000313" key="15">
    <source>
        <dbReference type="Proteomes" id="UP000462760"/>
    </source>
</evidence>
<feature type="transmembrane region" description="Helical" evidence="13">
    <location>
        <begin position="20"/>
        <end position="43"/>
    </location>
</feature>
<evidence type="ECO:0000256" key="8">
    <source>
        <dbReference type="ARBA" id="ARBA00022692"/>
    </source>
</evidence>
<dbReference type="InterPro" id="IPR048279">
    <property type="entry name" value="MdtK-like"/>
</dbReference>
<dbReference type="PIRSF" id="PIRSF006603">
    <property type="entry name" value="DinF"/>
    <property type="match status" value="1"/>
</dbReference>
<evidence type="ECO:0000256" key="3">
    <source>
        <dbReference type="ARBA" id="ARBA00010199"/>
    </source>
</evidence>
<feature type="transmembrane region" description="Helical" evidence="13">
    <location>
        <begin position="136"/>
        <end position="157"/>
    </location>
</feature>
<dbReference type="InterPro" id="IPR050222">
    <property type="entry name" value="MATE_MdtK"/>
</dbReference>